<keyword evidence="3" id="KW-1185">Reference proteome</keyword>
<gene>
    <name evidence="2" type="ORF">AVEN_45331_1</name>
</gene>
<reference evidence="2 3" key="1">
    <citation type="journal article" date="2019" name="Sci. Rep.">
        <title>Orb-weaving spider Araneus ventricosus genome elucidates the spidroin gene catalogue.</title>
        <authorList>
            <person name="Kono N."/>
            <person name="Nakamura H."/>
            <person name="Ohtoshi R."/>
            <person name="Moran D.A.P."/>
            <person name="Shinohara A."/>
            <person name="Yoshida Y."/>
            <person name="Fujiwara M."/>
            <person name="Mori M."/>
            <person name="Tomita M."/>
            <person name="Arakawa K."/>
        </authorList>
    </citation>
    <scope>NUCLEOTIDE SEQUENCE [LARGE SCALE GENOMIC DNA]</scope>
</reference>
<dbReference type="EMBL" id="BGPR01002548">
    <property type="protein sequence ID" value="GBM75300.1"/>
    <property type="molecule type" value="Genomic_DNA"/>
</dbReference>
<name>A0A4Y2ICM4_ARAVE</name>
<proteinExistence type="predicted"/>
<sequence>MRTDLSENWRRCHLTSLPVNEIYVVSSSKVTAIVRNLRTQFPSASISLVLIINETARVLIWDLSSVNMAKGMLSGAANTKLVLEAYSKLALQGGVALVVTANLWQTCLASDGGDSALLVCHKFASSLTRQICHGKNNDTDNNDPEELLDLYIKDLIADELIRMSEQIAVIEANTSDTDPLSSGSNERAFPSARVQVK</sequence>
<dbReference type="AlphaFoldDB" id="A0A4Y2ICM4"/>
<organism evidence="2 3">
    <name type="scientific">Araneus ventricosus</name>
    <name type="common">Orbweaver spider</name>
    <name type="synonym">Epeira ventricosa</name>
    <dbReference type="NCBI Taxonomy" id="182803"/>
    <lineage>
        <taxon>Eukaryota</taxon>
        <taxon>Metazoa</taxon>
        <taxon>Ecdysozoa</taxon>
        <taxon>Arthropoda</taxon>
        <taxon>Chelicerata</taxon>
        <taxon>Arachnida</taxon>
        <taxon>Araneae</taxon>
        <taxon>Araneomorphae</taxon>
        <taxon>Entelegynae</taxon>
        <taxon>Araneoidea</taxon>
        <taxon>Araneidae</taxon>
        <taxon>Araneus</taxon>
    </lineage>
</organism>
<dbReference type="Proteomes" id="UP000499080">
    <property type="component" value="Unassembled WGS sequence"/>
</dbReference>
<protein>
    <submittedName>
        <fullName evidence="2">Uncharacterized protein</fullName>
    </submittedName>
</protein>
<comment type="caution">
    <text evidence="2">The sequence shown here is derived from an EMBL/GenBank/DDBJ whole genome shotgun (WGS) entry which is preliminary data.</text>
</comment>
<evidence type="ECO:0000256" key="1">
    <source>
        <dbReference type="SAM" id="MobiDB-lite"/>
    </source>
</evidence>
<feature type="region of interest" description="Disordered" evidence="1">
    <location>
        <begin position="175"/>
        <end position="197"/>
    </location>
</feature>
<accession>A0A4Y2ICM4</accession>
<feature type="compositionally biased region" description="Polar residues" evidence="1">
    <location>
        <begin position="175"/>
        <end position="185"/>
    </location>
</feature>
<evidence type="ECO:0000313" key="3">
    <source>
        <dbReference type="Proteomes" id="UP000499080"/>
    </source>
</evidence>
<evidence type="ECO:0000313" key="2">
    <source>
        <dbReference type="EMBL" id="GBM75300.1"/>
    </source>
</evidence>